<reference evidence="2 3" key="1">
    <citation type="submission" date="2021-04" db="EMBL/GenBank/DDBJ databases">
        <authorList>
            <person name="Bliznina A."/>
        </authorList>
    </citation>
    <scope>NUCLEOTIDE SEQUENCE [LARGE SCALE GENOMIC DNA]</scope>
</reference>
<gene>
    <name evidence="2" type="ORF">OKIOD_LOCUS5053</name>
</gene>
<feature type="compositionally biased region" description="Acidic residues" evidence="1">
    <location>
        <begin position="134"/>
        <end position="144"/>
    </location>
</feature>
<dbReference type="Proteomes" id="UP001158576">
    <property type="component" value="Chromosome XSR"/>
</dbReference>
<name>A0ABN7SAS2_OIKDI</name>
<proteinExistence type="predicted"/>
<dbReference type="EMBL" id="OU015569">
    <property type="protein sequence ID" value="CAG5094370.1"/>
    <property type="molecule type" value="Genomic_DNA"/>
</dbReference>
<keyword evidence="3" id="KW-1185">Reference proteome</keyword>
<feature type="compositionally biased region" description="Acidic residues" evidence="1">
    <location>
        <begin position="104"/>
        <end position="125"/>
    </location>
</feature>
<protein>
    <submittedName>
        <fullName evidence="2">Oidioi.mRNA.OKI2018_I69.XSR.g13495.t1.cds</fullName>
    </submittedName>
</protein>
<feature type="region of interest" description="Disordered" evidence="1">
    <location>
        <begin position="96"/>
        <end position="202"/>
    </location>
</feature>
<organism evidence="2 3">
    <name type="scientific">Oikopleura dioica</name>
    <name type="common">Tunicate</name>
    <dbReference type="NCBI Taxonomy" id="34765"/>
    <lineage>
        <taxon>Eukaryota</taxon>
        <taxon>Metazoa</taxon>
        <taxon>Chordata</taxon>
        <taxon>Tunicata</taxon>
        <taxon>Appendicularia</taxon>
        <taxon>Copelata</taxon>
        <taxon>Oikopleuridae</taxon>
        <taxon>Oikopleura</taxon>
    </lineage>
</organism>
<evidence type="ECO:0000256" key="1">
    <source>
        <dbReference type="SAM" id="MobiDB-lite"/>
    </source>
</evidence>
<evidence type="ECO:0000313" key="3">
    <source>
        <dbReference type="Proteomes" id="UP001158576"/>
    </source>
</evidence>
<evidence type="ECO:0000313" key="2">
    <source>
        <dbReference type="EMBL" id="CAG5094370.1"/>
    </source>
</evidence>
<sequence length="322" mass="36262">MAFYNEQIVPKPVDEDYQPFSAVEEQLAPGEEVYDIKQEFVDDAYIQEDLGQGKIASPSSDDESTVFNSTTDQVSSDEEAYDIKKEFVGTCYEDLPAIKTEPVSDYECDNPEDSDYDATLDEPDSTDATLEEPSTCEELEELEVVEPMKTVNPVEAAETSSGELPEDLEPGNSPVATSTPRKPSSSSPSALPSPPSSPSKIALPIPYIPVLLPPKKRNNENSENPGTEKYTELLRRRVEIKLFEKLDANLLSSMPLSPRTKKDIKTLRSTLRYCHQRQLYSDIETVEGKYMNDLSEYQVRQYRKRKAHQLEKIAAKRMRKGC</sequence>
<feature type="region of interest" description="Disordered" evidence="1">
    <location>
        <begin position="53"/>
        <end position="73"/>
    </location>
</feature>
<accession>A0ABN7SAS2</accession>